<accession>A0ABM9SV23</accession>
<keyword evidence="3" id="KW-1185">Reference proteome</keyword>
<name>A0ABM9SV23_YERAL</name>
<proteinExistence type="predicted"/>
<sequence length="88" mass="10119">MKFNKIGFPLLIFLILYWMVAIFLIVFLLSLGVALIFYLKNGNEFYFDFFKESTYSLSKAIPGGSILGVGIWIKVWLQARKDSKTSVK</sequence>
<evidence type="ECO:0000256" key="1">
    <source>
        <dbReference type="SAM" id="Phobius"/>
    </source>
</evidence>
<keyword evidence="1" id="KW-1133">Transmembrane helix</keyword>
<organism evidence="2 3">
    <name type="scientific">Yersinia aldovae</name>
    <dbReference type="NCBI Taxonomy" id="29483"/>
    <lineage>
        <taxon>Bacteria</taxon>
        <taxon>Pseudomonadati</taxon>
        <taxon>Pseudomonadota</taxon>
        <taxon>Gammaproteobacteria</taxon>
        <taxon>Enterobacterales</taxon>
        <taxon>Yersiniaceae</taxon>
        <taxon>Yersinia</taxon>
    </lineage>
</organism>
<dbReference type="EMBL" id="CQEH01000010">
    <property type="protein sequence ID" value="CNL15756.1"/>
    <property type="molecule type" value="Genomic_DNA"/>
</dbReference>
<evidence type="ECO:0000313" key="2">
    <source>
        <dbReference type="EMBL" id="CNL15756.1"/>
    </source>
</evidence>
<evidence type="ECO:0000313" key="3">
    <source>
        <dbReference type="Proteomes" id="UP000038647"/>
    </source>
</evidence>
<feature type="transmembrane region" description="Helical" evidence="1">
    <location>
        <begin position="12"/>
        <end position="39"/>
    </location>
</feature>
<dbReference type="Proteomes" id="UP000038647">
    <property type="component" value="Unassembled WGS sequence"/>
</dbReference>
<comment type="caution">
    <text evidence="2">The sequence shown here is derived from an EMBL/GenBank/DDBJ whole genome shotgun (WGS) entry which is preliminary data.</text>
</comment>
<keyword evidence="1" id="KW-0472">Membrane</keyword>
<feature type="transmembrane region" description="Helical" evidence="1">
    <location>
        <begin position="59"/>
        <end position="77"/>
    </location>
</feature>
<protein>
    <submittedName>
        <fullName evidence="2">Uncharacterized protein</fullName>
    </submittedName>
</protein>
<dbReference type="RefSeq" id="WP_049603952.1">
    <property type="nucleotide sequence ID" value="NZ_CABHQG010000201.1"/>
</dbReference>
<gene>
    <name evidence="2" type="ORF">ERS137966_02404</name>
</gene>
<keyword evidence="1" id="KW-0812">Transmembrane</keyword>
<reference evidence="2 3" key="1">
    <citation type="submission" date="2015-03" db="EMBL/GenBank/DDBJ databases">
        <authorList>
            <consortium name="Pathogen Informatics"/>
            <person name="Murphy D."/>
        </authorList>
    </citation>
    <scope>NUCLEOTIDE SEQUENCE [LARGE SCALE GENOMIC DNA]</scope>
    <source>
        <strain evidence="2 3">IP08791</strain>
    </source>
</reference>